<dbReference type="EMBL" id="JAGFMF010011669">
    <property type="protein sequence ID" value="KAG8516687.1"/>
    <property type="molecule type" value="Genomic_DNA"/>
</dbReference>
<dbReference type="Proteomes" id="UP000700334">
    <property type="component" value="Unassembled WGS sequence"/>
</dbReference>
<accession>A0A8J6AD68</accession>
<feature type="non-terminal residue" evidence="1">
    <location>
        <position position="1"/>
    </location>
</feature>
<keyword evidence="1" id="KW-0648">Protein biosynthesis</keyword>
<comment type="caution">
    <text evidence="1">The sequence shown here is derived from an EMBL/GenBank/DDBJ whole genome shotgun (WGS) entry which is preliminary data.</text>
</comment>
<organism evidence="1 2">
    <name type="scientific">Galemys pyrenaicus</name>
    <name type="common">Iberian desman</name>
    <name type="synonym">Pyrenean desman</name>
    <dbReference type="NCBI Taxonomy" id="202257"/>
    <lineage>
        <taxon>Eukaryota</taxon>
        <taxon>Metazoa</taxon>
        <taxon>Chordata</taxon>
        <taxon>Craniata</taxon>
        <taxon>Vertebrata</taxon>
        <taxon>Euteleostomi</taxon>
        <taxon>Mammalia</taxon>
        <taxon>Eutheria</taxon>
        <taxon>Laurasiatheria</taxon>
        <taxon>Eulipotyphla</taxon>
        <taxon>Talpidae</taxon>
        <taxon>Galemys</taxon>
    </lineage>
</organism>
<evidence type="ECO:0000313" key="2">
    <source>
        <dbReference type="Proteomes" id="UP000700334"/>
    </source>
</evidence>
<dbReference type="AlphaFoldDB" id="A0A8J6AD68"/>
<proteinExistence type="predicted"/>
<keyword evidence="1" id="KW-0251">Elongation factor</keyword>
<sequence>STTTGYLICKCSSDKRNIERNEREFAKMGKGHSDVSKSTITDTSQADHAVLIAAPGAGEFEAGWADLLHWDSDNMLEPSANRGWKVTYKDGNANGTTLLDILDCSLHQLIQLTSLCTCPSMTSTELTKPVLDMHLHWTVTHVTLLVNLLSVGRRLSIILNK</sequence>
<gene>
    <name evidence="1" type="ORF">J0S82_015971</name>
</gene>
<reference evidence="1" key="1">
    <citation type="journal article" date="2021" name="Evol. Appl.">
        <title>The genome of the Pyrenean desman and the effects of bottlenecks and inbreeding on the genomic landscape of an endangered species.</title>
        <authorList>
            <person name="Escoda L."/>
            <person name="Castresana J."/>
        </authorList>
    </citation>
    <scope>NUCLEOTIDE SEQUENCE</scope>
    <source>
        <strain evidence="1">IBE-C5619</strain>
    </source>
</reference>
<evidence type="ECO:0000313" key="1">
    <source>
        <dbReference type="EMBL" id="KAG8516687.1"/>
    </source>
</evidence>
<dbReference type="GO" id="GO:0003746">
    <property type="term" value="F:translation elongation factor activity"/>
    <property type="evidence" value="ECO:0007669"/>
    <property type="project" value="UniProtKB-KW"/>
</dbReference>
<keyword evidence="2" id="KW-1185">Reference proteome</keyword>
<feature type="non-terminal residue" evidence="1">
    <location>
        <position position="161"/>
    </location>
</feature>
<protein>
    <submittedName>
        <fullName evidence="1">Putative elongation factor 1-alpha-like 3</fullName>
    </submittedName>
</protein>
<name>A0A8J6AD68_GALPY</name>